<organism evidence="7">
    <name type="scientific">Clostridium paraputrificum</name>
    <dbReference type="NCBI Taxonomy" id="29363"/>
    <lineage>
        <taxon>Bacteria</taxon>
        <taxon>Bacillati</taxon>
        <taxon>Bacillota</taxon>
        <taxon>Clostridia</taxon>
        <taxon>Eubacteriales</taxon>
        <taxon>Clostridiaceae</taxon>
        <taxon>Clostridium</taxon>
    </lineage>
</organism>
<gene>
    <name evidence="7" type="primary">stkP</name>
    <name evidence="7" type="ORF">CPLFYP93_00451</name>
</gene>
<dbReference type="PROSITE" id="PS50005">
    <property type="entry name" value="TPR"/>
    <property type="match status" value="1"/>
</dbReference>
<dbReference type="InterPro" id="IPR000719">
    <property type="entry name" value="Prot_kinase_dom"/>
</dbReference>
<dbReference type="InterPro" id="IPR011990">
    <property type="entry name" value="TPR-like_helical_dom_sf"/>
</dbReference>
<name>A0A6N2YZW3_9CLOT</name>
<evidence type="ECO:0000256" key="3">
    <source>
        <dbReference type="PROSITE-ProRule" id="PRU00339"/>
    </source>
</evidence>
<dbReference type="GO" id="GO:0004674">
    <property type="term" value="F:protein serine/threonine kinase activity"/>
    <property type="evidence" value="ECO:0007669"/>
    <property type="project" value="UniProtKB-EC"/>
</dbReference>
<dbReference type="Pfam" id="PF00069">
    <property type="entry name" value="Pkinase"/>
    <property type="match status" value="1"/>
</dbReference>
<accession>A0A6N2YZW3</accession>
<dbReference type="GO" id="GO:0005524">
    <property type="term" value="F:ATP binding"/>
    <property type="evidence" value="ECO:0007669"/>
    <property type="project" value="UniProtKB-UniRule"/>
</dbReference>
<evidence type="ECO:0000256" key="4">
    <source>
        <dbReference type="PROSITE-ProRule" id="PRU10141"/>
    </source>
</evidence>
<dbReference type="InterPro" id="IPR053235">
    <property type="entry name" value="Ser_Thr_kinase"/>
</dbReference>
<keyword evidence="2 4" id="KW-0067">ATP-binding</keyword>
<dbReference type="InterPro" id="IPR008271">
    <property type="entry name" value="Ser/Thr_kinase_AS"/>
</dbReference>
<proteinExistence type="predicted"/>
<keyword evidence="7" id="KW-0418">Kinase</keyword>
<dbReference type="RefSeq" id="WP_156558881.1">
    <property type="nucleotide sequence ID" value="NZ_CACRTV010000014.1"/>
</dbReference>
<dbReference type="InterPro" id="IPR011009">
    <property type="entry name" value="Kinase-like_dom_sf"/>
</dbReference>
<dbReference type="SUPFAM" id="SSF48452">
    <property type="entry name" value="TPR-like"/>
    <property type="match status" value="2"/>
</dbReference>
<dbReference type="PROSITE" id="PS50011">
    <property type="entry name" value="PROTEIN_KINASE_DOM"/>
    <property type="match status" value="1"/>
</dbReference>
<dbReference type="Gene3D" id="1.10.510.10">
    <property type="entry name" value="Transferase(Phosphotransferase) domain 1"/>
    <property type="match status" value="1"/>
</dbReference>
<evidence type="ECO:0000259" key="6">
    <source>
        <dbReference type="PROSITE" id="PS50011"/>
    </source>
</evidence>
<evidence type="ECO:0000256" key="5">
    <source>
        <dbReference type="SAM" id="Phobius"/>
    </source>
</evidence>
<protein>
    <submittedName>
        <fullName evidence="7">Serine/threonine-protein kinase StkP</fullName>
        <ecNumber evidence="7">2.7.11.1</ecNumber>
    </submittedName>
</protein>
<dbReference type="PANTHER" id="PTHR24361">
    <property type="entry name" value="MITOGEN-ACTIVATED KINASE KINASE KINASE"/>
    <property type="match status" value="1"/>
</dbReference>
<dbReference type="AlphaFoldDB" id="A0A6N2YZW3"/>
<keyword evidence="5" id="KW-0812">Transmembrane</keyword>
<dbReference type="SMART" id="SM00028">
    <property type="entry name" value="TPR"/>
    <property type="match status" value="3"/>
</dbReference>
<keyword evidence="7" id="KW-0808">Transferase</keyword>
<dbReference type="Pfam" id="PF13181">
    <property type="entry name" value="TPR_8"/>
    <property type="match status" value="1"/>
</dbReference>
<keyword evidence="5" id="KW-1133">Transmembrane helix</keyword>
<keyword evidence="5" id="KW-0472">Membrane</keyword>
<feature type="repeat" description="TPR" evidence="3">
    <location>
        <begin position="541"/>
        <end position="574"/>
    </location>
</feature>
<dbReference type="SMART" id="SM00220">
    <property type="entry name" value="S_TKc"/>
    <property type="match status" value="1"/>
</dbReference>
<reference evidence="7" key="1">
    <citation type="submission" date="2019-11" db="EMBL/GenBank/DDBJ databases">
        <authorList>
            <person name="Feng L."/>
        </authorList>
    </citation>
    <scope>NUCLEOTIDE SEQUENCE</scope>
    <source>
        <strain evidence="7">CParaputrificumLFYP93</strain>
    </source>
</reference>
<feature type="binding site" evidence="4">
    <location>
        <position position="45"/>
    </location>
    <ligand>
        <name>ATP</name>
        <dbReference type="ChEBI" id="CHEBI:30616"/>
    </ligand>
</feature>
<feature type="domain" description="Protein kinase" evidence="6">
    <location>
        <begin position="12"/>
        <end position="257"/>
    </location>
</feature>
<dbReference type="InterPro" id="IPR017441">
    <property type="entry name" value="Protein_kinase_ATP_BS"/>
</dbReference>
<dbReference type="EC" id="2.7.11.1" evidence="7"/>
<evidence type="ECO:0000256" key="1">
    <source>
        <dbReference type="ARBA" id="ARBA00022741"/>
    </source>
</evidence>
<dbReference type="Gene3D" id="1.25.40.10">
    <property type="entry name" value="Tetratricopeptide repeat domain"/>
    <property type="match status" value="2"/>
</dbReference>
<sequence>MNLVGKVIDEKYEFIQSLGIGGMGSVYLVKDLKLGTFWAIKAIKKEGGKKSTNLLAEFDVLKKLDHPALTRITDISEDEEHIYIVMDFVDGRNLSLILRDEISISEDKVVDYSKQLCDVLIYLHNQKPHPIIHKDIKPANIMVTKEGRVKLIDFGIAKEENEEWDDSLLLATTGYVSPEILDDVRNISPQSDIYALGATMFNLLTGIKPQKNQFPLPLLRSVNKEFSEGMEYIIAKSTQIDLSLRYKSAEEFKEDLINIGKLGREYETRVKKRIQKLILLTICFTFSFLLAFSGWRGYSRELQKKFDSYINNGIEARNNMDYKAALNEFKEAQEYLSNEKEGYYEIAKTYLVMGSNDECIRYLNKLIDNDGSLKKDDNINYLLGKAYLYKVNYKKAYEYFQEVENPEEVGEDFQFLEEICNQFNYPENIDKAKFEEALLKFEEYISQNESDKSFAVTSYLALADIYTYGADILPNAFDKEIEVILKAQKINSQDFTVMDKLATAYREKARNIRFSDKVLYDEYLTKALGLYNECLNIQVSIDVYLNIGDIYVELNNYEAARTAYEEMTEINKDHYLGYLKLSSLCYTVGDTAGALEYLDKTEACDNLRPNDPQYLYLKKNLE</sequence>
<dbReference type="SUPFAM" id="SSF56112">
    <property type="entry name" value="Protein kinase-like (PK-like)"/>
    <property type="match status" value="1"/>
</dbReference>
<evidence type="ECO:0000256" key="2">
    <source>
        <dbReference type="ARBA" id="ARBA00022840"/>
    </source>
</evidence>
<dbReference type="GO" id="GO:0005737">
    <property type="term" value="C:cytoplasm"/>
    <property type="evidence" value="ECO:0007669"/>
    <property type="project" value="TreeGrafter"/>
</dbReference>
<evidence type="ECO:0000313" key="7">
    <source>
        <dbReference type="EMBL" id="VYT72625.1"/>
    </source>
</evidence>
<dbReference type="PROSITE" id="PS00108">
    <property type="entry name" value="PROTEIN_KINASE_ST"/>
    <property type="match status" value="1"/>
</dbReference>
<dbReference type="EMBL" id="CACRTV010000014">
    <property type="protein sequence ID" value="VYT72625.1"/>
    <property type="molecule type" value="Genomic_DNA"/>
</dbReference>
<dbReference type="PROSITE" id="PS00107">
    <property type="entry name" value="PROTEIN_KINASE_ATP"/>
    <property type="match status" value="1"/>
</dbReference>
<dbReference type="InterPro" id="IPR019734">
    <property type="entry name" value="TPR_rpt"/>
</dbReference>
<feature type="transmembrane region" description="Helical" evidence="5">
    <location>
        <begin position="277"/>
        <end position="295"/>
    </location>
</feature>
<keyword evidence="1 4" id="KW-0547">Nucleotide-binding</keyword>
<dbReference type="CDD" id="cd14014">
    <property type="entry name" value="STKc_PknB_like"/>
    <property type="match status" value="1"/>
</dbReference>
<keyword evidence="3" id="KW-0802">TPR repeat</keyword>